<name>G0VEA1_NAUCA</name>
<dbReference type="STRING" id="1064592.G0VEA1"/>
<dbReference type="RefSeq" id="XP_003676253.1">
    <property type="nucleotide sequence ID" value="XM_003676205.1"/>
</dbReference>
<dbReference type="InParanoid" id="G0VEA1"/>
<dbReference type="SUPFAM" id="SSF51445">
    <property type="entry name" value="(Trans)glycosidases"/>
    <property type="match status" value="1"/>
</dbReference>
<dbReference type="OMA" id="TKQYWKD"/>
<dbReference type="GO" id="GO:0009986">
    <property type="term" value="C:cell surface"/>
    <property type="evidence" value="ECO:0007669"/>
    <property type="project" value="TreeGrafter"/>
</dbReference>
<dbReference type="PANTHER" id="PTHR31297">
    <property type="entry name" value="GLUCAN ENDO-1,6-BETA-GLUCOSIDASE B"/>
    <property type="match status" value="1"/>
</dbReference>
<dbReference type="GeneID" id="96903498"/>
<dbReference type="Gene3D" id="3.20.20.80">
    <property type="entry name" value="Glycosidases"/>
    <property type="match status" value="1"/>
</dbReference>
<evidence type="ECO:0000256" key="1">
    <source>
        <dbReference type="ARBA" id="ARBA00004613"/>
    </source>
</evidence>
<evidence type="ECO:0000313" key="14">
    <source>
        <dbReference type="Proteomes" id="UP000001640"/>
    </source>
</evidence>
<comment type="subcellular location">
    <subcellularLocation>
        <location evidence="1">Secreted</location>
    </subcellularLocation>
</comment>
<evidence type="ECO:0000256" key="9">
    <source>
        <dbReference type="ARBA" id="ARBA00038929"/>
    </source>
</evidence>
<proteinExistence type="inferred from homology"/>
<dbReference type="PROSITE" id="PS00659">
    <property type="entry name" value="GLYCOSYL_HYDROL_F5"/>
    <property type="match status" value="1"/>
</dbReference>
<evidence type="ECO:0000313" key="13">
    <source>
        <dbReference type="EMBL" id="CCC69892.1"/>
    </source>
</evidence>
<dbReference type="HOGENOM" id="CLU_004624_0_1_1"/>
<keyword evidence="4 11" id="KW-0732">Signal</keyword>
<dbReference type="InterPro" id="IPR018087">
    <property type="entry name" value="Glyco_hydro_5_CS"/>
</dbReference>
<dbReference type="KEGG" id="ncs:NCAS_0D03110"/>
<feature type="domain" description="Glycoside hydrolase family 5" evidence="12">
    <location>
        <begin position="98"/>
        <end position="270"/>
    </location>
</feature>
<keyword evidence="5 10" id="KW-0378">Hydrolase</keyword>
<evidence type="ECO:0000256" key="8">
    <source>
        <dbReference type="ARBA" id="ARBA00036824"/>
    </source>
</evidence>
<dbReference type="FunFam" id="3.20.20.80:FF:000033">
    <property type="entry name" value="Glucan 1,3-beta-glucosidase A"/>
    <property type="match status" value="1"/>
</dbReference>
<dbReference type="AlphaFoldDB" id="G0VEA1"/>
<dbReference type="GO" id="GO:0009277">
    <property type="term" value="C:fungal-type cell wall"/>
    <property type="evidence" value="ECO:0007669"/>
    <property type="project" value="UniProtKB-ARBA"/>
</dbReference>
<organism evidence="13 14">
    <name type="scientific">Naumovozyma castellii</name>
    <name type="common">Yeast</name>
    <name type="synonym">Saccharomyces castellii</name>
    <dbReference type="NCBI Taxonomy" id="27288"/>
    <lineage>
        <taxon>Eukaryota</taxon>
        <taxon>Fungi</taxon>
        <taxon>Dikarya</taxon>
        <taxon>Ascomycota</taxon>
        <taxon>Saccharomycotina</taxon>
        <taxon>Saccharomycetes</taxon>
        <taxon>Saccharomycetales</taxon>
        <taxon>Saccharomycetaceae</taxon>
        <taxon>Naumovozyma</taxon>
    </lineage>
</organism>
<evidence type="ECO:0000256" key="6">
    <source>
        <dbReference type="ARBA" id="ARBA00023295"/>
    </source>
</evidence>
<keyword evidence="6 10" id="KW-0326">Glycosidase</keyword>
<keyword evidence="14" id="KW-1185">Reference proteome</keyword>
<evidence type="ECO:0000256" key="4">
    <source>
        <dbReference type="ARBA" id="ARBA00022729"/>
    </source>
</evidence>
<evidence type="ECO:0000256" key="7">
    <source>
        <dbReference type="ARBA" id="ARBA00023316"/>
    </source>
</evidence>
<dbReference type="Proteomes" id="UP000001640">
    <property type="component" value="Chromosome 4"/>
</dbReference>
<evidence type="ECO:0000256" key="11">
    <source>
        <dbReference type="SAM" id="SignalP"/>
    </source>
</evidence>
<keyword evidence="3" id="KW-0964">Secreted</keyword>
<dbReference type="GO" id="GO:0009251">
    <property type="term" value="P:glucan catabolic process"/>
    <property type="evidence" value="ECO:0007669"/>
    <property type="project" value="TreeGrafter"/>
</dbReference>
<accession>G0VEA1</accession>
<evidence type="ECO:0000259" key="12">
    <source>
        <dbReference type="Pfam" id="PF00150"/>
    </source>
</evidence>
<evidence type="ECO:0000256" key="2">
    <source>
        <dbReference type="ARBA" id="ARBA00005641"/>
    </source>
</evidence>
<dbReference type="InterPro" id="IPR001547">
    <property type="entry name" value="Glyco_hydro_5"/>
</dbReference>
<dbReference type="FunCoup" id="G0VEA1">
    <property type="interactions" value="180"/>
</dbReference>
<evidence type="ECO:0000256" key="5">
    <source>
        <dbReference type="ARBA" id="ARBA00022801"/>
    </source>
</evidence>
<dbReference type="EC" id="3.2.1.58" evidence="9"/>
<dbReference type="Pfam" id="PF00150">
    <property type="entry name" value="Cellulase"/>
    <property type="match status" value="1"/>
</dbReference>
<dbReference type="InterPro" id="IPR050386">
    <property type="entry name" value="Glycosyl_hydrolase_5"/>
</dbReference>
<comment type="catalytic activity">
    <reaction evidence="8">
        <text>Successive hydrolysis of beta-D-glucose units from the non-reducing ends of (1-&gt;3)-beta-D-glucans, releasing alpha-glucose.</text>
        <dbReference type="EC" id="3.2.1.58"/>
    </reaction>
</comment>
<sequence length="445" mass="50437">MVSFSSLLLSALSISTTVLSSPIPAKDASSLQFVHESNEKRYYNYDDGSLNEPIRGVNIGGWLVLEPYITPSLFEAFRTNPYNDDGIPVDEFHFCEQLGQETAKDRLEAHWSTFYQEADFKNIAEEGFNLIRIPIGYWAFQTLESDPYVKGSQEAKMDQAIAWAEKYGLKVWVDLHGAVGSQNGFDNSGLRGSIDFLNEENLNITVSVLNYMLEKYSSDKYLDTVIGVELINEPLGPVLDMDQLKNSYLKPAYDYVRNNLNSDQILIIHDAFQPFNYWDDFLAPGEDTWGVVLDHHHYQVFSSGELARNIDDHVKVACSWGTGVLDESHWSVAGEFSAALTDCAKWLNGVGIGARYDGSYSKPNDGSYYIGSCANNEDITTWSDERKQDTRRYVEAQLDAFEMRGGWIIWCYKTESSIEWDVQRLIFDGLFPQPITARQYPGQCN</sequence>
<dbReference type="GO" id="GO:0004338">
    <property type="term" value="F:glucan exo-1,3-beta-glucosidase activity"/>
    <property type="evidence" value="ECO:0007669"/>
    <property type="project" value="UniProtKB-EC"/>
</dbReference>
<evidence type="ECO:0000256" key="10">
    <source>
        <dbReference type="RuleBase" id="RU361153"/>
    </source>
</evidence>
<reference evidence="13 14" key="1">
    <citation type="journal article" date="2011" name="Proc. Natl. Acad. Sci. U.S.A.">
        <title>Evolutionary erosion of yeast sex chromosomes by mating-type switching accidents.</title>
        <authorList>
            <person name="Gordon J.L."/>
            <person name="Armisen D."/>
            <person name="Proux-Wera E."/>
            <person name="Oheigeartaigh S.S."/>
            <person name="Byrne K.P."/>
            <person name="Wolfe K.H."/>
        </authorList>
    </citation>
    <scope>NUCLEOTIDE SEQUENCE [LARGE SCALE GENOMIC DNA]</scope>
    <source>
        <strain evidence="14">ATCC 76901 / BCRC 22586 / CBS 4309 / NBRC 1992 / NRRL Y-12630</strain>
    </source>
</reference>
<dbReference type="PANTHER" id="PTHR31297:SF1">
    <property type="entry name" value="GLUCAN 1,3-BETA-GLUCOSIDASE I_II-RELATED"/>
    <property type="match status" value="1"/>
</dbReference>
<dbReference type="InterPro" id="IPR017853">
    <property type="entry name" value="GH"/>
</dbReference>
<evidence type="ECO:0000256" key="3">
    <source>
        <dbReference type="ARBA" id="ARBA00022525"/>
    </source>
</evidence>
<dbReference type="EMBL" id="HE576755">
    <property type="protein sequence ID" value="CCC69892.1"/>
    <property type="molecule type" value="Genomic_DNA"/>
</dbReference>
<dbReference type="GO" id="GO:0071555">
    <property type="term" value="P:cell wall organization"/>
    <property type="evidence" value="ECO:0007669"/>
    <property type="project" value="UniProtKB-KW"/>
</dbReference>
<dbReference type="OrthoDB" id="62120at2759"/>
<feature type="chain" id="PRO_5003410656" description="glucan 1,3-beta-glucosidase" evidence="11">
    <location>
        <begin position="21"/>
        <end position="445"/>
    </location>
</feature>
<protein>
    <recommendedName>
        <fullName evidence="9">glucan 1,3-beta-glucosidase</fullName>
        <ecNumber evidence="9">3.2.1.58</ecNumber>
    </recommendedName>
</protein>
<feature type="signal peptide" evidence="11">
    <location>
        <begin position="1"/>
        <end position="20"/>
    </location>
</feature>
<dbReference type="eggNOG" id="ENOG502QPYU">
    <property type="taxonomic scope" value="Eukaryota"/>
</dbReference>
<comment type="similarity">
    <text evidence="2 10">Belongs to the glycosyl hydrolase 5 (cellulase A) family.</text>
</comment>
<gene>
    <name evidence="13" type="primary">NCAS0D03110</name>
    <name evidence="13" type="ordered locus">NCAS_0D03110</name>
</gene>
<keyword evidence="7" id="KW-0961">Cell wall biogenesis/degradation</keyword>
<reference key="2">
    <citation type="submission" date="2011-08" db="EMBL/GenBank/DDBJ databases">
        <title>Genome sequence of Naumovozyma castellii.</title>
        <authorList>
            <person name="Gordon J.L."/>
            <person name="Armisen D."/>
            <person name="Proux-Wera E."/>
            <person name="OhEigeartaigh S.S."/>
            <person name="Byrne K.P."/>
            <person name="Wolfe K.H."/>
        </authorList>
    </citation>
    <scope>NUCLEOTIDE SEQUENCE</scope>
    <source>
        <strain>Type strain:CBS 4309</strain>
    </source>
</reference>
<dbReference type="GO" id="GO:0005576">
    <property type="term" value="C:extracellular region"/>
    <property type="evidence" value="ECO:0007669"/>
    <property type="project" value="UniProtKB-SubCell"/>
</dbReference>